<reference evidence="1 2" key="1">
    <citation type="journal article" date="2023" name="Life. Sci Alliance">
        <title>Evolutionary insights into 3D genome organization and epigenetic landscape of Vigna mungo.</title>
        <authorList>
            <person name="Junaid A."/>
            <person name="Singh B."/>
            <person name="Bhatia S."/>
        </authorList>
    </citation>
    <scope>NUCLEOTIDE SEQUENCE [LARGE SCALE GENOMIC DNA]</scope>
    <source>
        <strain evidence="1">Urdbean</strain>
    </source>
</reference>
<evidence type="ECO:0000313" key="2">
    <source>
        <dbReference type="Proteomes" id="UP001374535"/>
    </source>
</evidence>
<dbReference type="AlphaFoldDB" id="A0AAQ3RYB0"/>
<dbReference type="EMBL" id="CP144695">
    <property type="protein sequence ID" value="WVZ08791.1"/>
    <property type="molecule type" value="Genomic_DNA"/>
</dbReference>
<protein>
    <recommendedName>
        <fullName evidence="3">Retrotransposon gag domain-containing protein</fullName>
    </recommendedName>
</protein>
<gene>
    <name evidence="1" type="ORF">V8G54_022137</name>
</gene>
<sequence length="156" mass="18104">MSWILNSLSPSIAQSVVFFERATDVWTDLREHFSQGDLLRVAELQEEIYSLKQGALSVIDFYTHLKSLWEELDNYRTLTPCSCSACTYHSQDFIIRFLKGLNDRFAMVRSQILLLDPLPSANRVFSMIIQHERQQRHPSSSMETNPFINVVFGKSR</sequence>
<organism evidence="1 2">
    <name type="scientific">Vigna mungo</name>
    <name type="common">Black gram</name>
    <name type="synonym">Phaseolus mungo</name>
    <dbReference type="NCBI Taxonomy" id="3915"/>
    <lineage>
        <taxon>Eukaryota</taxon>
        <taxon>Viridiplantae</taxon>
        <taxon>Streptophyta</taxon>
        <taxon>Embryophyta</taxon>
        <taxon>Tracheophyta</taxon>
        <taxon>Spermatophyta</taxon>
        <taxon>Magnoliopsida</taxon>
        <taxon>eudicotyledons</taxon>
        <taxon>Gunneridae</taxon>
        <taxon>Pentapetalae</taxon>
        <taxon>rosids</taxon>
        <taxon>fabids</taxon>
        <taxon>Fabales</taxon>
        <taxon>Fabaceae</taxon>
        <taxon>Papilionoideae</taxon>
        <taxon>50 kb inversion clade</taxon>
        <taxon>NPAAA clade</taxon>
        <taxon>indigoferoid/millettioid clade</taxon>
        <taxon>Phaseoleae</taxon>
        <taxon>Vigna</taxon>
    </lineage>
</organism>
<dbReference type="Proteomes" id="UP001374535">
    <property type="component" value="Chromosome 6"/>
</dbReference>
<accession>A0AAQ3RYB0</accession>
<evidence type="ECO:0008006" key="3">
    <source>
        <dbReference type="Google" id="ProtNLM"/>
    </source>
</evidence>
<keyword evidence="2" id="KW-1185">Reference proteome</keyword>
<proteinExistence type="predicted"/>
<dbReference type="PANTHER" id="PTHR34222:SF99">
    <property type="entry name" value="PROTEIN, PUTATIVE-RELATED"/>
    <property type="match status" value="1"/>
</dbReference>
<evidence type="ECO:0000313" key="1">
    <source>
        <dbReference type="EMBL" id="WVZ08791.1"/>
    </source>
</evidence>
<name>A0AAQ3RYB0_VIGMU</name>
<dbReference type="PANTHER" id="PTHR34222">
    <property type="entry name" value="GAG_PRE-INTEGRS DOMAIN-CONTAINING PROTEIN"/>
    <property type="match status" value="1"/>
</dbReference>
<dbReference type="Pfam" id="PF14223">
    <property type="entry name" value="Retrotran_gag_2"/>
    <property type="match status" value="1"/>
</dbReference>
<feature type="non-terminal residue" evidence="1">
    <location>
        <position position="156"/>
    </location>
</feature>